<accession>A0ACB9QHS7</accession>
<name>A0ACB9QHS7_9MYRT</name>
<sequence length="125" mass="13902">MHATDAIPPSSISSETVKPRPAKRPKEPKGVSSPKKVPKLPKKVKRENDDLIKLLNGGDSFTKAVVLHSTAEGQDLSNPVDLKDHWAKHGMNRYMTIKWTVIMPLGTAEVGHWRPWQGSQVPTTY</sequence>
<organism evidence="1 2">
    <name type="scientific">Melastoma candidum</name>
    <dbReference type="NCBI Taxonomy" id="119954"/>
    <lineage>
        <taxon>Eukaryota</taxon>
        <taxon>Viridiplantae</taxon>
        <taxon>Streptophyta</taxon>
        <taxon>Embryophyta</taxon>
        <taxon>Tracheophyta</taxon>
        <taxon>Spermatophyta</taxon>
        <taxon>Magnoliopsida</taxon>
        <taxon>eudicotyledons</taxon>
        <taxon>Gunneridae</taxon>
        <taxon>Pentapetalae</taxon>
        <taxon>rosids</taxon>
        <taxon>malvids</taxon>
        <taxon>Myrtales</taxon>
        <taxon>Melastomataceae</taxon>
        <taxon>Melastomatoideae</taxon>
        <taxon>Melastomateae</taxon>
        <taxon>Melastoma</taxon>
    </lineage>
</organism>
<evidence type="ECO:0000313" key="1">
    <source>
        <dbReference type="EMBL" id="KAI4366332.1"/>
    </source>
</evidence>
<dbReference type="EMBL" id="CM042885">
    <property type="protein sequence ID" value="KAI4366332.1"/>
    <property type="molecule type" value="Genomic_DNA"/>
</dbReference>
<reference evidence="2" key="1">
    <citation type="journal article" date="2023" name="Front. Plant Sci.">
        <title>Chromosomal-level genome assembly of Melastoma candidum provides insights into trichome evolution.</title>
        <authorList>
            <person name="Zhong Y."/>
            <person name="Wu W."/>
            <person name="Sun C."/>
            <person name="Zou P."/>
            <person name="Liu Y."/>
            <person name="Dai S."/>
            <person name="Zhou R."/>
        </authorList>
    </citation>
    <scope>NUCLEOTIDE SEQUENCE [LARGE SCALE GENOMIC DNA]</scope>
</reference>
<protein>
    <submittedName>
        <fullName evidence="1">Uncharacterized protein</fullName>
    </submittedName>
</protein>
<comment type="caution">
    <text evidence="1">The sequence shown here is derived from an EMBL/GenBank/DDBJ whole genome shotgun (WGS) entry which is preliminary data.</text>
</comment>
<keyword evidence="2" id="KW-1185">Reference proteome</keyword>
<proteinExistence type="predicted"/>
<dbReference type="Proteomes" id="UP001057402">
    <property type="component" value="Chromosome 6"/>
</dbReference>
<gene>
    <name evidence="1" type="ORF">MLD38_022219</name>
</gene>
<evidence type="ECO:0000313" key="2">
    <source>
        <dbReference type="Proteomes" id="UP001057402"/>
    </source>
</evidence>